<name>A0A7J9SKJ5_9EURY</name>
<feature type="transmembrane region" description="Helical" evidence="1">
    <location>
        <begin position="124"/>
        <end position="147"/>
    </location>
</feature>
<feature type="transmembrane region" description="Helical" evidence="1">
    <location>
        <begin position="323"/>
        <end position="341"/>
    </location>
</feature>
<evidence type="ECO:0000313" key="3">
    <source>
        <dbReference type="Proteomes" id="UP000546257"/>
    </source>
</evidence>
<feature type="transmembrane region" description="Helical" evidence="1">
    <location>
        <begin position="426"/>
        <end position="453"/>
    </location>
</feature>
<feature type="transmembrane region" description="Helical" evidence="1">
    <location>
        <begin position="66"/>
        <end position="86"/>
    </location>
</feature>
<dbReference type="RefSeq" id="WP_185192922.1">
    <property type="nucleotide sequence ID" value="NZ_JACKXD010000003.1"/>
</dbReference>
<reference evidence="2 3" key="1">
    <citation type="submission" date="2020-08" db="EMBL/GenBank/DDBJ databases">
        <authorList>
            <person name="Seo M.-J."/>
        </authorList>
    </citation>
    <scope>NUCLEOTIDE SEQUENCE [LARGE SCALE GENOMIC DNA]</scope>
    <source>
        <strain evidence="2 3">MBLA0160</strain>
    </source>
</reference>
<keyword evidence="1" id="KW-0812">Transmembrane</keyword>
<sequence>MSLQRDVRYGLRIGRAEFVRSLRGYLGTTRRLIGLGVVLLFFGGSLLLSLPTAYLLGRTTRSVTAIPFFEAGASAFPLVLGLVAMLRTLERIGSVEAEDLVLTTVHPRAVVLGLMAAEIGRLSLWFGVPIGALAVAFALGAGAPSLVLTGGLVALPLVCCAAVWGYAAGLGTLRFLRCLPAVRRVLKLVGVLAMVGVAAASQFVGTYIVEPDRWMRWLLSAATFDPLVAYVSLAFAGTPLVRPVSVGSVAVLGVALALTPIGLAVATKQASTLWFTDAPTRPTSKRGRTSSGGFTAPRPFAWTEAGRIAWGVLVRARRRPRELSHLLVIVFFIGPVGTTIVQSSGDAIGVLVAATGVGLGTVLAGAAFGLNPLGDDRPQLPLLLLTTTEPRALVRGRVVAGAAVGLPIAVLAPLASVGLGTAVPRALAFAGVGVGTCVAAATFAPGIGAAYPIYEEREFWGTETVVPSTLVMIGYLFVVGGGTGLGLVVTWFAVAGNLVLTLVFLVGFGAYVTLIVGVSYGAYRYAIRRYRRYAFD</sequence>
<evidence type="ECO:0000313" key="2">
    <source>
        <dbReference type="EMBL" id="MBB6646556.1"/>
    </source>
</evidence>
<feature type="transmembrane region" description="Helical" evidence="1">
    <location>
        <begin position="347"/>
        <end position="370"/>
    </location>
</feature>
<feature type="transmembrane region" description="Helical" evidence="1">
    <location>
        <begin position="465"/>
        <end position="492"/>
    </location>
</feature>
<feature type="transmembrane region" description="Helical" evidence="1">
    <location>
        <begin position="188"/>
        <end position="209"/>
    </location>
</feature>
<proteinExistence type="predicted"/>
<evidence type="ECO:0008006" key="4">
    <source>
        <dbReference type="Google" id="ProtNLM"/>
    </source>
</evidence>
<feature type="transmembrane region" description="Helical" evidence="1">
    <location>
        <begin position="398"/>
        <end position="420"/>
    </location>
</feature>
<organism evidence="2 3">
    <name type="scientific">Halobellus ruber</name>
    <dbReference type="NCBI Taxonomy" id="2761102"/>
    <lineage>
        <taxon>Archaea</taxon>
        <taxon>Methanobacteriati</taxon>
        <taxon>Methanobacteriota</taxon>
        <taxon>Stenosarchaea group</taxon>
        <taxon>Halobacteria</taxon>
        <taxon>Halobacteriales</taxon>
        <taxon>Haloferacaceae</taxon>
        <taxon>Halobellus</taxon>
    </lineage>
</organism>
<keyword evidence="1" id="KW-0472">Membrane</keyword>
<protein>
    <recommendedName>
        <fullName evidence="4">ABC-2 type transport system permease protein</fullName>
    </recommendedName>
</protein>
<dbReference type="Proteomes" id="UP000546257">
    <property type="component" value="Unassembled WGS sequence"/>
</dbReference>
<gene>
    <name evidence="2" type="ORF">H5V44_09685</name>
</gene>
<feature type="transmembrane region" description="Helical" evidence="1">
    <location>
        <begin position="153"/>
        <end position="176"/>
    </location>
</feature>
<feature type="transmembrane region" description="Helical" evidence="1">
    <location>
        <begin position="32"/>
        <end position="54"/>
    </location>
</feature>
<comment type="caution">
    <text evidence="2">The sequence shown here is derived from an EMBL/GenBank/DDBJ whole genome shotgun (WGS) entry which is preliminary data.</text>
</comment>
<dbReference type="AlphaFoldDB" id="A0A7J9SKJ5"/>
<dbReference type="EMBL" id="JACKXD010000003">
    <property type="protein sequence ID" value="MBB6646556.1"/>
    <property type="molecule type" value="Genomic_DNA"/>
</dbReference>
<feature type="transmembrane region" description="Helical" evidence="1">
    <location>
        <begin position="244"/>
        <end position="266"/>
    </location>
</feature>
<evidence type="ECO:0000256" key="1">
    <source>
        <dbReference type="SAM" id="Phobius"/>
    </source>
</evidence>
<feature type="transmembrane region" description="Helical" evidence="1">
    <location>
        <begin position="498"/>
        <end position="523"/>
    </location>
</feature>
<keyword evidence="3" id="KW-1185">Reference proteome</keyword>
<keyword evidence="1" id="KW-1133">Transmembrane helix</keyword>
<accession>A0A7J9SKJ5</accession>